<dbReference type="SUPFAM" id="SSF54373">
    <property type="entry name" value="FAD-linked reductases, C-terminal domain"/>
    <property type="match status" value="1"/>
</dbReference>
<evidence type="ECO:0000256" key="4">
    <source>
        <dbReference type="ARBA" id="ARBA00023002"/>
    </source>
</evidence>
<evidence type="ECO:0000256" key="2">
    <source>
        <dbReference type="ARBA" id="ARBA00022490"/>
    </source>
</evidence>
<dbReference type="OrthoDB" id="9815989at2"/>
<dbReference type="Gene3D" id="3.30.9.10">
    <property type="entry name" value="D-Amino Acid Oxidase, subunit A, domain 2"/>
    <property type="match status" value="1"/>
</dbReference>
<dbReference type="RefSeq" id="WP_127907995.1">
    <property type="nucleotide sequence ID" value="NZ_RQXX01000010.1"/>
</dbReference>
<accession>A0A438AD43</accession>
<dbReference type="NCBIfam" id="TIGR01373">
    <property type="entry name" value="soxB"/>
    <property type="match status" value="1"/>
</dbReference>
<comment type="caution">
    <text evidence="6">The sequence shown here is derived from an EMBL/GenBank/DDBJ whole genome shotgun (WGS) entry which is preliminary data.</text>
</comment>
<proteinExistence type="predicted"/>
<dbReference type="InterPro" id="IPR006076">
    <property type="entry name" value="FAD-dep_OxRdtase"/>
</dbReference>
<dbReference type="SUPFAM" id="SSF51905">
    <property type="entry name" value="FAD/NAD(P)-binding domain"/>
    <property type="match status" value="1"/>
</dbReference>
<keyword evidence="4" id="KW-0560">Oxidoreductase</keyword>
<dbReference type="GO" id="GO:0008115">
    <property type="term" value="F:sarcosine oxidase activity"/>
    <property type="evidence" value="ECO:0007669"/>
    <property type="project" value="InterPro"/>
</dbReference>
<dbReference type="PANTHER" id="PTHR13847">
    <property type="entry name" value="SARCOSINE DEHYDROGENASE-RELATED"/>
    <property type="match status" value="1"/>
</dbReference>
<dbReference type="GO" id="GO:0046653">
    <property type="term" value="P:tetrahydrofolate metabolic process"/>
    <property type="evidence" value="ECO:0007669"/>
    <property type="project" value="InterPro"/>
</dbReference>
<keyword evidence="2" id="KW-0963">Cytoplasm</keyword>
<dbReference type="InterPro" id="IPR006278">
    <property type="entry name" value="SoxB"/>
</dbReference>
<dbReference type="EMBL" id="RQXX01000010">
    <property type="protein sequence ID" value="RVV96585.1"/>
    <property type="molecule type" value="Genomic_DNA"/>
</dbReference>
<dbReference type="GO" id="GO:0005737">
    <property type="term" value="C:cytoplasm"/>
    <property type="evidence" value="ECO:0007669"/>
    <property type="project" value="UniProtKB-SubCell"/>
</dbReference>
<dbReference type="Pfam" id="PF01266">
    <property type="entry name" value="DAO"/>
    <property type="match status" value="1"/>
</dbReference>
<reference evidence="6 7" key="1">
    <citation type="submission" date="2018-11" db="EMBL/GenBank/DDBJ databases">
        <title>Mesobaculum littorinae gen. nov., sp. nov., isolated from Littorina scabra that represents a novel genus of the order Rhodobacteraceae.</title>
        <authorList>
            <person name="Li F."/>
        </authorList>
    </citation>
    <scope>NUCLEOTIDE SEQUENCE [LARGE SCALE GENOMIC DNA]</scope>
    <source>
        <strain evidence="6 7">M0103</strain>
    </source>
</reference>
<sequence length="416" mass="45144">MHFSGFRVLKEALSGHKGWKPLWRDPQPQPAYDIVIVGGGGHGLATAFYLAKTFKQSRIAVLEKGWLGSGNIGRNTTIIRSNYLLPGNEPFYEFSMKLWEGLEQETNFNSMVSQRGIINLFHSDAQGHAFRRRANAMMLAGADARLLDRDALRGMLPYLNYDNARFPIRGGLMQPRGGTARHDGVAWGYARGADRHGVDVIQNCEVTGFRIDGGAVRGVETTRGYIGAGKVGVAVAGASGRVMAMAGLRLPIESHVLQAFVSEGLKPVIDNVVTYGAGHFYISQSDKGGLVFGGDLDGYNSYAQRGNLPVVEDVLEGGMSLMPMIGRARLLRSWGGIMDMSMDGSPIIDRTPVEGLYFNGGWCYGGFKATPASGFAFAHLLATGRPHETATAYRLDRFARGYPIDERGAGAQPNLH</sequence>
<dbReference type="PANTHER" id="PTHR13847:SF287">
    <property type="entry name" value="FAD-DEPENDENT OXIDOREDUCTASE DOMAIN-CONTAINING PROTEIN 1"/>
    <property type="match status" value="1"/>
</dbReference>
<dbReference type="AlphaFoldDB" id="A0A438AD43"/>
<dbReference type="GO" id="GO:0000166">
    <property type="term" value="F:nucleotide binding"/>
    <property type="evidence" value="ECO:0007669"/>
    <property type="project" value="UniProtKB-KW"/>
</dbReference>
<evidence type="ECO:0000313" key="7">
    <source>
        <dbReference type="Proteomes" id="UP000285908"/>
    </source>
</evidence>
<keyword evidence="3" id="KW-0547">Nucleotide-binding</keyword>
<keyword evidence="7" id="KW-1185">Reference proteome</keyword>
<evidence type="ECO:0000256" key="1">
    <source>
        <dbReference type="ARBA" id="ARBA00004496"/>
    </source>
</evidence>
<evidence type="ECO:0000313" key="6">
    <source>
        <dbReference type="EMBL" id="RVV96585.1"/>
    </source>
</evidence>
<feature type="domain" description="FAD dependent oxidoreductase" evidence="5">
    <location>
        <begin position="33"/>
        <end position="379"/>
    </location>
</feature>
<protein>
    <submittedName>
        <fullName evidence="6">Sarcosine oxidase subunit beta family protein</fullName>
    </submittedName>
</protein>
<evidence type="ECO:0000259" key="5">
    <source>
        <dbReference type="Pfam" id="PF01266"/>
    </source>
</evidence>
<organism evidence="6 7">
    <name type="scientific">Mesobaculum littorinae</name>
    <dbReference type="NCBI Taxonomy" id="2486419"/>
    <lineage>
        <taxon>Bacteria</taxon>
        <taxon>Pseudomonadati</taxon>
        <taxon>Pseudomonadota</taxon>
        <taxon>Alphaproteobacteria</taxon>
        <taxon>Rhodobacterales</taxon>
        <taxon>Roseobacteraceae</taxon>
        <taxon>Mesobaculum</taxon>
    </lineage>
</organism>
<comment type="subcellular location">
    <subcellularLocation>
        <location evidence="1">Cytoplasm</location>
    </subcellularLocation>
</comment>
<dbReference type="InterPro" id="IPR036188">
    <property type="entry name" value="FAD/NAD-bd_sf"/>
</dbReference>
<dbReference type="Gene3D" id="3.50.50.60">
    <property type="entry name" value="FAD/NAD(P)-binding domain"/>
    <property type="match status" value="1"/>
</dbReference>
<dbReference type="Proteomes" id="UP000285908">
    <property type="component" value="Unassembled WGS sequence"/>
</dbReference>
<name>A0A438AD43_9RHOB</name>
<evidence type="ECO:0000256" key="3">
    <source>
        <dbReference type="ARBA" id="ARBA00022741"/>
    </source>
</evidence>
<gene>
    <name evidence="6" type="ORF">EKE94_17825</name>
</gene>